<sequence length="251" mass="28804">MDLTNKKLIVERKHKKVYETNDCIIKAFSGEHPKSDVFNEALNQARIEETGLNVPKVLAVEAMDDGWAIIMSKKNGKTLKEIMESDKDNIRKYMDMFVDIQLDINSKSSPLLNRMNLKFSRQINELKELNATIRYELLTRLDGMKKHTKICHGDFNPSNVLVGEDGEVSIIDWSHATQGNAAADAANTYLLFALTDKNLADMYMDIYCEKSDTAKQYVQKWLSIVAAQRLSKHIEDEKEMLMQYIDVVDYL</sequence>
<dbReference type="InterPro" id="IPR011009">
    <property type="entry name" value="Kinase-like_dom_sf"/>
</dbReference>
<dbReference type="RefSeq" id="WP_060930245.1">
    <property type="nucleotide sequence ID" value="NZ_KQ959775.1"/>
</dbReference>
<dbReference type="GO" id="GO:0016740">
    <property type="term" value="F:transferase activity"/>
    <property type="evidence" value="ECO:0007669"/>
    <property type="project" value="UniProtKB-KW"/>
</dbReference>
<dbReference type="STRING" id="467210.HMPREF1866_00249"/>
<dbReference type="InterPro" id="IPR002575">
    <property type="entry name" value="Aminoglycoside_PTrfase"/>
</dbReference>
<evidence type="ECO:0000313" key="2">
    <source>
        <dbReference type="EMBL" id="KXB60799.1"/>
    </source>
</evidence>
<dbReference type="EMBL" id="LSDA01000010">
    <property type="protein sequence ID" value="KXB60799.1"/>
    <property type="molecule type" value="Genomic_DNA"/>
</dbReference>
<feature type="domain" description="Aminoglycoside phosphotransferase" evidence="1">
    <location>
        <begin position="24"/>
        <end position="211"/>
    </location>
</feature>
<dbReference type="Pfam" id="PF01636">
    <property type="entry name" value="APH"/>
    <property type="match status" value="1"/>
</dbReference>
<gene>
    <name evidence="2" type="ORF">HMPREF1866_00249</name>
</gene>
<dbReference type="AlphaFoldDB" id="A0A133ZZC4"/>
<proteinExistence type="predicted"/>
<accession>A0A133ZZC4</accession>
<dbReference type="PATRIC" id="fig|467210.3.peg.245"/>
<dbReference type="InterPro" id="IPR051678">
    <property type="entry name" value="AGP_Transferase"/>
</dbReference>
<evidence type="ECO:0000313" key="3">
    <source>
        <dbReference type="Proteomes" id="UP000070394"/>
    </source>
</evidence>
<keyword evidence="2" id="KW-0808">Transferase</keyword>
<evidence type="ECO:0000259" key="1">
    <source>
        <dbReference type="Pfam" id="PF01636"/>
    </source>
</evidence>
<dbReference type="Gene3D" id="3.90.1200.10">
    <property type="match status" value="1"/>
</dbReference>
<dbReference type="SUPFAM" id="SSF56112">
    <property type="entry name" value="Protein kinase-like (PK-like)"/>
    <property type="match status" value="1"/>
</dbReference>
<reference evidence="3" key="1">
    <citation type="submission" date="2016-01" db="EMBL/GenBank/DDBJ databases">
        <authorList>
            <person name="Mitreva M."/>
            <person name="Pepin K.H."/>
            <person name="Mihindukulasuriya K.A."/>
            <person name="Fulton R."/>
            <person name="Fronick C."/>
            <person name="O'Laughlin M."/>
            <person name="Miner T."/>
            <person name="Herter B."/>
            <person name="Rosa B.A."/>
            <person name="Cordes M."/>
            <person name="Tomlinson C."/>
            <person name="Wollam A."/>
            <person name="Palsikar V.B."/>
            <person name="Mardis E.R."/>
            <person name="Wilson R.K."/>
        </authorList>
    </citation>
    <scope>NUCLEOTIDE SEQUENCE [LARGE SCALE GENOMIC DNA]</scope>
    <source>
        <strain evidence="3">DNF00896</strain>
    </source>
</reference>
<comment type="caution">
    <text evidence="2">The sequence shown here is derived from an EMBL/GenBank/DDBJ whole genome shotgun (WGS) entry which is preliminary data.</text>
</comment>
<dbReference type="Proteomes" id="UP000070394">
    <property type="component" value="Unassembled WGS sequence"/>
</dbReference>
<protein>
    <submittedName>
        <fullName evidence="2">Phosphotransferase enzyme family protein</fullName>
    </submittedName>
</protein>
<dbReference type="OrthoDB" id="9800774at2"/>
<keyword evidence="3" id="KW-1185">Reference proteome</keyword>
<organism evidence="2 3">
    <name type="scientific">Lachnoanaerobaculum saburreum</name>
    <dbReference type="NCBI Taxonomy" id="467210"/>
    <lineage>
        <taxon>Bacteria</taxon>
        <taxon>Bacillati</taxon>
        <taxon>Bacillota</taxon>
        <taxon>Clostridia</taxon>
        <taxon>Lachnospirales</taxon>
        <taxon>Lachnospiraceae</taxon>
        <taxon>Lachnoanaerobaculum</taxon>
    </lineage>
</organism>
<dbReference type="PANTHER" id="PTHR21310">
    <property type="entry name" value="AMINOGLYCOSIDE PHOSPHOTRANSFERASE-RELATED-RELATED"/>
    <property type="match status" value="1"/>
</dbReference>
<name>A0A133ZZC4_9FIRM</name>